<name>A0A9X9WLI0_9PROT</name>
<comment type="caution">
    <text evidence="2">The sequence shown here is derived from an EMBL/GenBank/DDBJ whole genome shotgun (WGS) entry which is preliminary data.</text>
</comment>
<reference evidence="2" key="3">
    <citation type="journal article" date="2021" name="Syst. Appl. Microbiol.">
        <title>Roseomonas hellenica sp. nov., isolated from roots of wild-growing Alkanna tinctoria.</title>
        <authorList>
            <person name="Rat A."/>
            <person name="Naranjo H.D."/>
            <person name="Lebbe L."/>
            <person name="Cnockaert M."/>
            <person name="Krigas N."/>
            <person name="Grigoriadou K."/>
            <person name="Maloupa E."/>
            <person name="Willems A."/>
        </authorList>
    </citation>
    <scope>NUCLEOTIDE SEQUENCE</scope>
    <source>
        <strain evidence="2">LMG 31161</strain>
    </source>
</reference>
<feature type="compositionally biased region" description="Polar residues" evidence="1">
    <location>
        <begin position="1"/>
        <end position="15"/>
    </location>
</feature>
<keyword evidence="4" id="KW-1185">Reference proteome</keyword>
<evidence type="ECO:0000313" key="4">
    <source>
        <dbReference type="Proteomes" id="UP000746741"/>
    </source>
</evidence>
<organism evidence="2 5">
    <name type="scientific">Neoroseomonas oryzicola</name>
    <dbReference type="NCBI Taxonomy" id="535904"/>
    <lineage>
        <taxon>Bacteria</taxon>
        <taxon>Pseudomonadati</taxon>
        <taxon>Pseudomonadota</taxon>
        <taxon>Alphaproteobacteria</taxon>
        <taxon>Acetobacterales</taxon>
        <taxon>Acetobacteraceae</taxon>
        <taxon>Neoroseomonas</taxon>
    </lineage>
</organism>
<dbReference type="Proteomes" id="UP000746741">
    <property type="component" value="Unassembled WGS sequence"/>
</dbReference>
<dbReference type="AlphaFoldDB" id="A0A9X9WLI0"/>
<dbReference type="Proteomes" id="UP001138708">
    <property type="component" value="Unassembled WGS sequence"/>
</dbReference>
<dbReference type="EMBL" id="JAAEDK010000046">
    <property type="protein sequence ID" value="MBR0661190.1"/>
    <property type="molecule type" value="Genomic_DNA"/>
</dbReference>
<dbReference type="EMBL" id="JAAVUP010000002">
    <property type="protein sequence ID" value="NKE17555.1"/>
    <property type="molecule type" value="Genomic_DNA"/>
</dbReference>
<proteinExistence type="predicted"/>
<evidence type="ECO:0000313" key="5">
    <source>
        <dbReference type="Proteomes" id="UP001138708"/>
    </source>
</evidence>
<evidence type="ECO:0000313" key="2">
    <source>
        <dbReference type="EMBL" id="MBR0661190.1"/>
    </source>
</evidence>
<dbReference type="RefSeq" id="WP_168041403.1">
    <property type="nucleotide sequence ID" value="NZ_JAAEDK010000046.1"/>
</dbReference>
<reference evidence="3 4" key="2">
    <citation type="submission" date="2020-02" db="EMBL/GenBank/DDBJ databases">
        <authorList>
            <person name="Sun Q."/>
            <person name="Inoue M."/>
        </authorList>
    </citation>
    <scope>NUCLEOTIDE SEQUENCE [LARGE SCALE GENOMIC DNA]</scope>
    <source>
        <strain evidence="3 4">KCTC 22478</strain>
    </source>
</reference>
<evidence type="ECO:0000313" key="3">
    <source>
        <dbReference type="EMBL" id="NKE17555.1"/>
    </source>
</evidence>
<feature type="region of interest" description="Disordered" evidence="1">
    <location>
        <begin position="1"/>
        <end position="29"/>
    </location>
</feature>
<evidence type="ECO:0000256" key="1">
    <source>
        <dbReference type="SAM" id="MobiDB-lite"/>
    </source>
</evidence>
<accession>A0A9X9WLI0</accession>
<sequence>MNENVISHSPDSITGGQRAGVAGEPADPATRLSRVDAEIAAIERAMKRLPALKRERIALRKALAKPDPSRLPYSAIGRVARRSALNDALSDHGMNWHADLSAEDAPAAALGYAAADIREREGTLAAAVRRKAEACGGNLREAARLVEREVLREWWLASLEGERAAGEGEATARMRANAHLARQATFGRGRLRPLAAALYKAATARPNALAELREIEALQGVP</sequence>
<reference evidence="2" key="1">
    <citation type="submission" date="2020-01" db="EMBL/GenBank/DDBJ databases">
        <authorList>
            <person name="Rat A."/>
        </authorList>
    </citation>
    <scope>NUCLEOTIDE SEQUENCE</scope>
    <source>
        <strain evidence="2">LMG 31161</strain>
    </source>
</reference>
<gene>
    <name evidence="3" type="ORF">GWK15_11430</name>
    <name evidence="2" type="ORF">GXW75_18185</name>
</gene>
<protein>
    <submittedName>
        <fullName evidence="2">Uncharacterized protein</fullName>
    </submittedName>
</protein>